<dbReference type="PANTHER" id="PTHR46233">
    <property type="entry name" value="HYDROXYACYLGLUTATHIONE HYDROLASE GLOC"/>
    <property type="match status" value="1"/>
</dbReference>
<dbReference type="InterPro" id="IPR001279">
    <property type="entry name" value="Metallo-B-lactamas"/>
</dbReference>
<dbReference type="RefSeq" id="WP_183294781.1">
    <property type="nucleotide sequence ID" value="NZ_JACHVX010000001.1"/>
</dbReference>
<dbReference type="Proteomes" id="UP000518206">
    <property type="component" value="Unassembled WGS sequence"/>
</dbReference>
<organism evidence="6 7">
    <name type="scientific">Cellulomonas cellasea</name>
    <dbReference type="NCBI Taxonomy" id="43670"/>
    <lineage>
        <taxon>Bacteria</taxon>
        <taxon>Bacillati</taxon>
        <taxon>Actinomycetota</taxon>
        <taxon>Actinomycetes</taxon>
        <taxon>Micrococcales</taxon>
        <taxon>Cellulomonadaceae</taxon>
        <taxon>Cellulomonas</taxon>
    </lineage>
</organism>
<dbReference type="EMBL" id="JACHVX010000001">
    <property type="protein sequence ID" value="MBB2921839.1"/>
    <property type="molecule type" value="Genomic_DNA"/>
</dbReference>
<dbReference type="InterPro" id="IPR051453">
    <property type="entry name" value="MBL_Glyoxalase_II"/>
</dbReference>
<comment type="caution">
    <text evidence="6">The sequence shown here is derived from an EMBL/GenBank/DDBJ whole genome shotgun (WGS) entry which is preliminary data.</text>
</comment>
<evidence type="ECO:0000256" key="2">
    <source>
        <dbReference type="ARBA" id="ARBA00022723"/>
    </source>
</evidence>
<dbReference type="AlphaFoldDB" id="A0A7W4UCX2"/>
<reference evidence="6 7" key="1">
    <citation type="submission" date="2020-08" db="EMBL/GenBank/DDBJ databases">
        <title>The Agave Microbiome: Exploring the role of microbial communities in plant adaptations to desert environments.</title>
        <authorList>
            <person name="Partida-Martinez L.P."/>
        </authorList>
    </citation>
    <scope>NUCLEOTIDE SEQUENCE [LARGE SCALE GENOMIC DNA]</scope>
    <source>
        <strain evidence="6 7">RAS26</strain>
    </source>
</reference>
<protein>
    <submittedName>
        <fullName evidence="6">Glyoxylase-like metal-dependent hydrolase (Beta-lactamase superfamily II)</fullName>
    </submittedName>
</protein>
<dbReference type="SMART" id="SM00849">
    <property type="entry name" value="Lactamase_B"/>
    <property type="match status" value="1"/>
</dbReference>
<dbReference type="GO" id="GO:0046872">
    <property type="term" value="F:metal ion binding"/>
    <property type="evidence" value="ECO:0007669"/>
    <property type="project" value="UniProtKB-KW"/>
</dbReference>
<evidence type="ECO:0000256" key="1">
    <source>
        <dbReference type="ARBA" id="ARBA00001947"/>
    </source>
</evidence>
<reference evidence="6 7" key="2">
    <citation type="submission" date="2020-08" db="EMBL/GenBank/DDBJ databases">
        <authorList>
            <person name="Partida-Martinez L."/>
            <person name="Huntemann M."/>
            <person name="Clum A."/>
            <person name="Wang J."/>
            <person name="Palaniappan K."/>
            <person name="Ritter S."/>
            <person name="Chen I.-M."/>
            <person name="Stamatis D."/>
            <person name="Reddy T."/>
            <person name="O'Malley R."/>
            <person name="Daum C."/>
            <person name="Shapiro N."/>
            <person name="Ivanova N."/>
            <person name="Kyrpides N."/>
            <person name="Woyke T."/>
        </authorList>
    </citation>
    <scope>NUCLEOTIDE SEQUENCE [LARGE SCALE GENOMIC DNA]</scope>
    <source>
        <strain evidence="6 7">RAS26</strain>
    </source>
</reference>
<gene>
    <name evidence="6" type="ORF">FHR80_000733</name>
</gene>
<accession>A0A7W4UCX2</accession>
<dbReference type="CDD" id="cd06262">
    <property type="entry name" value="metallo-hydrolase-like_MBL-fold"/>
    <property type="match status" value="1"/>
</dbReference>
<evidence type="ECO:0000256" key="3">
    <source>
        <dbReference type="ARBA" id="ARBA00022801"/>
    </source>
</evidence>
<keyword evidence="3 6" id="KW-0378">Hydrolase</keyword>
<name>A0A7W4UCX2_9CELL</name>
<dbReference type="Pfam" id="PF00753">
    <property type="entry name" value="Lactamase_B"/>
    <property type="match status" value="1"/>
</dbReference>
<keyword evidence="2" id="KW-0479">Metal-binding</keyword>
<evidence type="ECO:0000259" key="5">
    <source>
        <dbReference type="SMART" id="SM00849"/>
    </source>
</evidence>
<sequence length="272" mass="26728">MQILTVVAPVFGTNCYVVVADDGTCVVVDAGAGVAGPVRDAVTGRGLRCVAVLATHGHVDHTWDAAELSEAFDVPVYVHAADAYRLDDPFGTLGLGASHDPGGPLAQALTAAGARPESYRRPERVETFGGAAGEGGRSADVVLALGGVRVVARHAPGHTQGSTLYLLGAAPEAVDGAPAARAGNAGTARAAAGAGGAGSAAAGGGDLVALTGDVLFAGTIGRTDLPGGDGAVMAATLRDVVAALPPHTVVLPGHGPSSRVATELVGNPYLAR</sequence>
<dbReference type="Gene3D" id="3.60.15.10">
    <property type="entry name" value="Ribonuclease Z/Hydroxyacylglutathione hydrolase-like"/>
    <property type="match status" value="1"/>
</dbReference>
<dbReference type="InterPro" id="IPR036866">
    <property type="entry name" value="RibonucZ/Hydroxyglut_hydro"/>
</dbReference>
<dbReference type="GO" id="GO:0016787">
    <property type="term" value="F:hydrolase activity"/>
    <property type="evidence" value="ECO:0007669"/>
    <property type="project" value="UniProtKB-KW"/>
</dbReference>
<dbReference type="SUPFAM" id="SSF56281">
    <property type="entry name" value="Metallo-hydrolase/oxidoreductase"/>
    <property type="match status" value="1"/>
</dbReference>
<evidence type="ECO:0000256" key="4">
    <source>
        <dbReference type="ARBA" id="ARBA00022833"/>
    </source>
</evidence>
<evidence type="ECO:0000313" key="6">
    <source>
        <dbReference type="EMBL" id="MBB2921839.1"/>
    </source>
</evidence>
<keyword evidence="4" id="KW-0862">Zinc</keyword>
<dbReference type="PANTHER" id="PTHR46233:SF3">
    <property type="entry name" value="HYDROXYACYLGLUTATHIONE HYDROLASE GLOC"/>
    <property type="match status" value="1"/>
</dbReference>
<proteinExistence type="predicted"/>
<comment type="cofactor">
    <cofactor evidence="1">
        <name>Zn(2+)</name>
        <dbReference type="ChEBI" id="CHEBI:29105"/>
    </cofactor>
</comment>
<feature type="domain" description="Metallo-beta-lactamase" evidence="5">
    <location>
        <begin position="12"/>
        <end position="254"/>
    </location>
</feature>
<evidence type="ECO:0000313" key="7">
    <source>
        <dbReference type="Proteomes" id="UP000518206"/>
    </source>
</evidence>